<feature type="region of interest" description="Disordered" evidence="1">
    <location>
        <begin position="71"/>
        <end position="103"/>
    </location>
</feature>
<evidence type="ECO:0000313" key="2">
    <source>
        <dbReference type="EMBL" id="KAJ8358339.1"/>
    </source>
</evidence>
<evidence type="ECO:0000313" key="3">
    <source>
        <dbReference type="Proteomes" id="UP001221898"/>
    </source>
</evidence>
<feature type="compositionally biased region" description="Basic residues" evidence="1">
    <location>
        <begin position="94"/>
        <end position="103"/>
    </location>
</feature>
<reference evidence="2" key="1">
    <citation type="journal article" date="2023" name="Science">
        <title>Genome structures resolve the early diversification of teleost fishes.</title>
        <authorList>
            <person name="Parey E."/>
            <person name="Louis A."/>
            <person name="Montfort J."/>
            <person name="Bouchez O."/>
            <person name="Roques C."/>
            <person name="Iampietro C."/>
            <person name="Lluch J."/>
            <person name="Castinel A."/>
            <person name="Donnadieu C."/>
            <person name="Desvignes T."/>
            <person name="Floi Bucao C."/>
            <person name="Jouanno E."/>
            <person name="Wen M."/>
            <person name="Mejri S."/>
            <person name="Dirks R."/>
            <person name="Jansen H."/>
            <person name="Henkel C."/>
            <person name="Chen W.J."/>
            <person name="Zahm M."/>
            <person name="Cabau C."/>
            <person name="Klopp C."/>
            <person name="Thompson A.W."/>
            <person name="Robinson-Rechavi M."/>
            <person name="Braasch I."/>
            <person name="Lecointre G."/>
            <person name="Bobe J."/>
            <person name="Postlethwait J.H."/>
            <person name="Berthelot C."/>
            <person name="Roest Crollius H."/>
            <person name="Guiguen Y."/>
        </authorList>
    </citation>
    <scope>NUCLEOTIDE SEQUENCE</scope>
    <source>
        <strain evidence="2">NC1722</strain>
    </source>
</reference>
<comment type="caution">
    <text evidence="2">The sequence shown here is derived from an EMBL/GenBank/DDBJ whole genome shotgun (WGS) entry which is preliminary data.</text>
</comment>
<gene>
    <name evidence="2" type="ORF">AAFF_G00014430</name>
</gene>
<dbReference type="Proteomes" id="UP001221898">
    <property type="component" value="Unassembled WGS sequence"/>
</dbReference>
<feature type="compositionally biased region" description="Pro residues" evidence="1">
    <location>
        <begin position="80"/>
        <end position="91"/>
    </location>
</feature>
<keyword evidence="3" id="KW-1185">Reference proteome</keyword>
<proteinExistence type="predicted"/>
<sequence length="103" mass="10502">MAAQSLQQQKVSYAGPSSQQAGIKTQFFSTSVSATPKAAGPQQIQMQAQSQVQVIPAGPAQVLQQKLIQQQVVTAAAPADPDPAPSQPGPAPGHAHRRPGAAG</sequence>
<accession>A0AAD7R4T6</accession>
<organism evidence="2 3">
    <name type="scientific">Aldrovandia affinis</name>
    <dbReference type="NCBI Taxonomy" id="143900"/>
    <lineage>
        <taxon>Eukaryota</taxon>
        <taxon>Metazoa</taxon>
        <taxon>Chordata</taxon>
        <taxon>Craniata</taxon>
        <taxon>Vertebrata</taxon>
        <taxon>Euteleostomi</taxon>
        <taxon>Actinopterygii</taxon>
        <taxon>Neopterygii</taxon>
        <taxon>Teleostei</taxon>
        <taxon>Notacanthiformes</taxon>
        <taxon>Halosauridae</taxon>
        <taxon>Aldrovandia</taxon>
    </lineage>
</organism>
<feature type="region of interest" description="Disordered" evidence="1">
    <location>
        <begin position="1"/>
        <end position="22"/>
    </location>
</feature>
<evidence type="ECO:0000256" key="1">
    <source>
        <dbReference type="SAM" id="MobiDB-lite"/>
    </source>
</evidence>
<protein>
    <submittedName>
        <fullName evidence="2">Uncharacterized protein</fullName>
    </submittedName>
</protein>
<dbReference type="EMBL" id="JAINUG010001030">
    <property type="protein sequence ID" value="KAJ8358339.1"/>
    <property type="molecule type" value="Genomic_DNA"/>
</dbReference>
<name>A0AAD7R4T6_9TELE</name>
<dbReference type="AlphaFoldDB" id="A0AAD7R4T6"/>